<evidence type="ECO:0000313" key="1">
    <source>
        <dbReference type="EMBL" id="WAS94616.1"/>
    </source>
</evidence>
<name>A0ABY7H5S2_9BACT</name>
<dbReference type="RefSeq" id="WP_269036950.1">
    <property type="nucleotide sequence ID" value="NZ_CP114040.1"/>
</dbReference>
<dbReference type="Proteomes" id="UP001164459">
    <property type="component" value="Chromosome"/>
</dbReference>
<keyword evidence="2" id="KW-1185">Reference proteome</keyword>
<dbReference type="EMBL" id="CP114040">
    <property type="protein sequence ID" value="WAS94616.1"/>
    <property type="molecule type" value="Genomic_DNA"/>
</dbReference>
<accession>A0ABY7H5S2</accession>
<proteinExistence type="predicted"/>
<organism evidence="1 2">
    <name type="scientific">Nannocystis punicea</name>
    <dbReference type="NCBI Taxonomy" id="2995304"/>
    <lineage>
        <taxon>Bacteria</taxon>
        <taxon>Pseudomonadati</taxon>
        <taxon>Myxococcota</taxon>
        <taxon>Polyangia</taxon>
        <taxon>Nannocystales</taxon>
        <taxon>Nannocystaceae</taxon>
        <taxon>Nannocystis</taxon>
    </lineage>
</organism>
<sequence>MTDLEEELYERVSEISEEAFCSGWQGGIEFDLWDRIAGTERRWARSS</sequence>
<evidence type="ECO:0000313" key="2">
    <source>
        <dbReference type="Proteomes" id="UP001164459"/>
    </source>
</evidence>
<gene>
    <name evidence="1" type="ORF">O0S08_00515</name>
</gene>
<protein>
    <submittedName>
        <fullName evidence="1">Uncharacterized protein</fullName>
    </submittedName>
</protein>
<reference evidence="1" key="1">
    <citation type="submission" date="2022-11" db="EMBL/GenBank/DDBJ databases">
        <title>Minimal conservation of predation-associated metabolite biosynthetic gene clusters underscores biosynthetic potential of Myxococcota including descriptions for ten novel species: Archangium lansinium sp. nov., Myxococcus landrumus sp. nov., Nannocystis bai.</title>
        <authorList>
            <person name="Ahearne A."/>
            <person name="Stevens C."/>
            <person name="Dowd S."/>
        </authorList>
    </citation>
    <scope>NUCLEOTIDE SEQUENCE</scope>
    <source>
        <strain evidence="1">Fl3</strain>
    </source>
</reference>